<dbReference type="Proteomes" id="UP000677228">
    <property type="component" value="Unassembled WGS sequence"/>
</dbReference>
<dbReference type="AlphaFoldDB" id="A0A8S2DHE7"/>
<organism evidence="2 5">
    <name type="scientific">Didymodactylos carnosus</name>
    <dbReference type="NCBI Taxonomy" id="1234261"/>
    <lineage>
        <taxon>Eukaryota</taxon>
        <taxon>Metazoa</taxon>
        <taxon>Spiralia</taxon>
        <taxon>Gnathifera</taxon>
        <taxon>Rotifera</taxon>
        <taxon>Eurotatoria</taxon>
        <taxon>Bdelloidea</taxon>
        <taxon>Philodinida</taxon>
        <taxon>Philodinidae</taxon>
        <taxon>Didymodactylos</taxon>
    </lineage>
</organism>
<dbReference type="Proteomes" id="UP000681722">
    <property type="component" value="Unassembled WGS sequence"/>
</dbReference>
<dbReference type="EMBL" id="CAJNOK010005111">
    <property type="protein sequence ID" value="CAF0960615.1"/>
    <property type="molecule type" value="Genomic_DNA"/>
</dbReference>
<feature type="transmembrane region" description="Helical" evidence="1">
    <location>
        <begin position="93"/>
        <end position="115"/>
    </location>
</feature>
<dbReference type="Proteomes" id="UP000682733">
    <property type="component" value="Unassembled WGS sequence"/>
</dbReference>
<sequence length="117" mass="13193">MTSDLSSARPRVTIAYLESIYQNYAPKPAPYRAIDHFNEVYGTNDLIINKLTILKRILTDICITILLSSISIAKIVVYVQFRGQCPVRPQLPLYLLVAGATTLAYVFCLMLPVSYTY</sequence>
<keyword evidence="1" id="KW-0812">Transmembrane</keyword>
<comment type="caution">
    <text evidence="2">The sequence shown here is derived from an EMBL/GenBank/DDBJ whole genome shotgun (WGS) entry which is preliminary data.</text>
</comment>
<evidence type="ECO:0000313" key="4">
    <source>
        <dbReference type="EMBL" id="CAF4572710.1"/>
    </source>
</evidence>
<keyword evidence="1" id="KW-1133">Transmembrane helix</keyword>
<gene>
    <name evidence="2" type="ORF">OVA965_LOCUS12616</name>
    <name evidence="4" type="ORF">SRO942_LOCUS47829</name>
    <name evidence="3" type="ORF">TMI583_LOCUS12618</name>
</gene>
<dbReference type="EMBL" id="CAJOBC010120658">
    <property type="protein sequence ID" value="CAF4572710.1"/>
    <property type="molecule type" value="Genomic_DNA"/>
</dbReference>
<keyword evidence="1" id="KW-0472">Membrane</keyword>
<evidence type="ECO:0000313" key="3">
    <source>
        <dbReference type="EMBL" id="CAF3733459.1"/>
    </source>
</evidence>
<name>A0A8S2DHE7_9BILA</name>
<evidence type="ECO:0000313" key="5">
    <source>
        <dbReference type="Proteomes" id="UP000677228"/>
    </source>
</evidence>
<feature type="transmembrane region" description="Helical" evidence="1">
    <location>
        <begin position="57"/>
        <end position="81"/>
    </location>
</feature>
<protein>
    <submittedName>
        <fullName evidence="2">Uncharacterized protein</fullName>
    </submittedName>
</protein>
<evidence type="ECO:0000256" key="1">
    <source>
        <dbReference type="SAM" id="Phobius"/>
    </source>
</evidence>
<evidence type="ECO:0000313" key="2">
    <source>
        <dbReference type="EMBL" id="CAF0960615.1"/>
    </source>
</evidence>
<accession>A0A8S2DHE7</accession>
<proteinExistence type="predicted"/>
<dbReference type="EMBL" id="CAJOBA010005115">
    <property type="protein sequence ID" value="CAF3733459.1"/>
    <property type="molecule type" value="Genomic_DNA"/>
</dbReference>
<reference evidence="2" key="1">
    <citation type="submission" date="2021-02" db="EMBL/GenBank/DDBJ databases">
        <authorList>
            <person name="Nowell W R."/>
        </authorList>
    </citation>
    <scope>NUCLEOTIDE SEQUENCE</scope>
</reference>